<evidence type="ECO:0000313" key="2">
    <source>
        <dbReference type="EMBL" id="OEL27075.1"/>
    </source>
</evidence>
<dbReference type="Proteomes" id="UP000095767">
    <property type="component" value="Unassembled WGS sequence"/>
</dbReference>
<dbReference type="OrthoDB" id="694342at2759"/>
<accession>A0A1E5VPK5</accession>
<comment type="caution">
    <text evidence="2">The sequence shown here is derived from an EMBL/GenBank/DDBJ whole genome shotgun (WGS) entry which is preliminary data.</text>
</comment>
<evidence type="ECO:0000313" key="3">
    <source>
        <dbReference type="Proteomes" id="UP000095767"/>
    </source>
</evidence>
<feature type="region of interest" description="Disordered" evidence="1">
    <location>
        <begin position="61"/>
        <end position="91"/>
    </location>
</feature>
<dbReference type="EMBL" id="LWDX02033291">
    <property type="protein sequence ID" value="OEL27075.1"/>
    <property type="molecule type" value="Genomic_DNA"/>
</dbReference>
<sequence>MANLPVCASWFPPAAVAAAASHSARPISRILHVQQLGRRQGPSPAPIWIQVRERDAFRFRSQKQGAGHHPGPEPERDRQRTPSKDILPLGRSTTPLLRSCQAGEGIQPFFQCRIDGPNAREAPDTFCKEKDEISNYTIEIASSCAKVQDLTDIASLDLGTTEFSQDTSNQVVMDILFDAMEHAQSYIFQLINHRRVAISELLHGKICSMASTLEKL</sequence>
<protein>
    <submittedName>
        <fullName evidence="2">Uncharacterized protein</fullName>
    </submittedName>
</protein>
<dbReference type="AlphaFoldDB" id="A0A1E5VPK5"/>
<name>A0A1E5VPK5_9POAL</name>
<proteinExistence type="predicted"/>
<gene>
    <name evidence="2" type="ORF">BAE44_0011906</name>
</gene>
<organism evidence="2 3">
    <name type="scientific">Dichanthelium oligosanthes</name>
    <dbReference type="NCBI Taxonomy" id="888268"/>
    <lineage>
        <taxon>Eukaryota</taxon>
        <taxon>Viridiplantae</taxon>
        <taxon>Streptophyta</taxon>
        <taxon>Embryophyta</taxon>
        <taxon>Tracheophyta</taxon>
        <taxon>Spermatophyta</taxon>
        <taxon>Magnoliopsida</taxon>
        <taxon>Liliopsida</taxon>
        <taxon>Poales</taxon>
        <taxon>Poaceae</taxon>
        <taxon>PACMAD clade</taxon>
        <taxon>Panicoideae</taxon>
        <taxon>Panicodae</taxon>
        <taxon>Paniceae</taxon>
        <taxon>Dichantheliinae</taxon>
        <taxon>Dichanthelium</taxon>
    </lineage>
</organism>
<evidence type="ECO:0000256" key="1">
    <source>
        <dbReference type="SAM" id="MobiDB-lite"/>
    </source>
</evidence>
<keyword evidence="3" id="KW-1185">Reference proteome</keyword>
<reference evidence="2 3" key="1">
    <citation type="submission" date="2016-09" db="EMBL/GenBank/DDBJ databases">
        <title>The draft genome of Dichanthelium oligosanthes: A C3 panicoid grass species.</title>
        <authorList>
            <person name="Studer A.J."/>
            <person name="Schnable J.C."/>
            <person name="Brutnell T.P."/>
        </authorList>
    </citation>
    <scope>NUCLEOTIDE SEQUENCE [LARGE SCALE GENOMIC DNA]</scope>
    <source>
        <strain evidence="3">cv. Kellogg 1175</strain>
        <tissue evidence="2">Leaf</tissue>
    </source>
</reference>
<feature type="compositionally biased region" description="Basic and acidic residues" evidence="1">
    <location>
        <begin position="70"/>
        <end position="83"/>
    </location>
</feature>